<dbReference type="InterPro" id="IPR000340">
    <property type="entry name" value="Dual-sp_phosphatase_cat-dom"/>
</dbReference>
<dbReference type="GO" id="GO:0005737">
    <property type="term" value="C:cytoplasm"/>
    <property type="evidence" value="ECO:0007669"/>
    <property type="project" value="TreeGrafter"/>
</dbReference>
<dbReference type="PROSITE" id="PS50056">
    <property type="entry name" value="TYR_PHOSPHATASE_2"/>
    <property type="match status" value="1"/>
</dbReference>
<dbReference type="InterPro" id="IPR016130">
    <property type="entry name" value="Tyr_Pase_AS"/>
</dbReference>
<dbReference type="SMART" id="SM00195">
    <property type="entry name" value="DSPc"/>
    <property type="match status" value="1"/>
</dbReference>
<keyword evidence="1" id="KW-0378">Hydrolase</keyword>
<dbReference type="InterPro" id="IPR029021">
    <property type="entry name" value="Prot-tyrosine_phosphatase-like"/>
</dbReference>
<dbReference type="PANTHER" id="PTHR10159:SF519">
    <property type="entry name" value="DUAL SPECIFICITY PROTEIN PHOSPHATASE MPK3"/>
    <property type="match status" value="1"/>
</dbReference>
<accession>A0A6C0IWM7</accession>
<dbReference type="PANTHER" id="PTHR10159">
    <property type="entry name" value="DUAL SPECIFICITY PROTEIN PHOSPHATASE"/>
    <property type="match status" value="1"/>
</dbReference>
<dbReference type="GO" id="GO:0004721">
    <property type="term" value="F:phosphoprotein phosphatase activity"/>
    <property type="evidence" value="ECO:0007669"/>
    <property type="project" value="UniProtKB-KW"/>
</dbReference>
<evidence type="ECO:0008006" key="6">
    <source>
        <dbReference type="Google" id="ProtNLM"/>
    </source>
</evidence>
<organism evidence="5">
    <name type="scientific">viral metagenome</name>
    <dbReference type="NCBI Taxonomy" id="1070528"/>
    <lineage>
        <taxon>unclassified sequences</taxon>
        <taxon>metagenomes</taxon>
        <taxon>organismal metagenomes</taxon>
    </lineage>
</organism>
<evidence type="ECO:0000313" key="5">
    <source>
        <dbReference type="EMBL" id="QHT97492.1"/>
    </source>
</evidence>
<dbReference type="AlphaFoldDB" id="A0A6C0IWM7"/>
<feature type="domain" description="Tyrosine specific protein phosphatases" evidence="4">
    <location>
        <begin position="63"/>
        <end position="135"/>
    </location>
</feature>
<dbReference type="Pfam" id="PF00782">
    <property type="entry name" value="DSPc"/>
    <property type="match status" value="1"/>
</dbReference>
<protein>
    <recommendedName>
        <fullName evidence="6">Tyrosine specific protein phosphatases domain-containing protein</fullName>
    </recommendedName>
</protein>
<reference evidence="5" key="1">
    <citation type="journal article" date="2020" name="Nature">
        <title>Giant virus diversity and host interactions through global metagenomics.</title>
        <authorList>
            <person name="Schulz F."/>
            <person name="Roux S."/>
            <person name="Paez-Espino D."/>
            <person name="Jungbluth S."/>
            <person name="Walsh D.A."/>
            <person name="Denef V.J."/>
            <person name="McMahon K.D."/>
            <person name="Konstantinidis K.T."/>
            <person name="Eloe-Fadrosh E.A."/>
            <person name="Kyrpides N.C."/>
            <person name="Woyke T."/>
        </authorList>
    </citation>
    <scope>NUCLEOTIDE SEQUENCE</scope>
    <source>
        <strain evidence="5">GVMAG-M-3300025138-11</strain>
    </source>
</reference>
<evidence type="ECO:0000259" key="4">
    <source>
        <dbReference type="PROSITE" id="PS50056"/>
    </source>
</evidence>
<dbReference type="InterPro" id="IPR020422">
    <property type="entry name" value="TYR_PHOSPHATASE_DUAL_dom"/>
</dbReference>
<dbReference type="CDD" id="cd14498">
    <property type="entry name" value="DSP"/>
    <property type="match status" value="1"/>
</dbReference>
<dbReference type="SUPFAM" id="SSF52799">
    <property type="entry name" value="(Phosphotyrosine protein) phosphatases II"/>
    <property type="match status" value="1"/>
</dbReference>
<feature type="domain" description="Tyrosine-protein phosphatase" evidence="3">
    <location>
        <begin position="2"/>
        <end position="146"/>
    </location>
</feature>
<dbReference type="Gene3D" id="3.90.190.10">
    <property type="entry name" value="Protein tyrosine phosphatase superfamily"/>
    <property type="match status" value="1"/>
</dbReference>
<keyword evidence="2" id="KW-0904">Protein phosphatase</keyword>
<sequence length="146" mass="16800">MSVAEILPNLWLGNIICSRNSKFILDNAINVVVNCSKDIPFLTNKTKNYRIAVDDNLKQEEVSKFFDYLDKIIPIIHEHLMTNDNVLVHCYAGKQRSASIISAYLMKFSKMSLKQSIECIKTKRLVAFTPEVNFLRALTKYELILN</sequence>
<dbReference type="GO" id="GO:0043409">
    <property type="term" value="P:negative regulation of MAPK cascade"/>
    <property type="evidence" value="ECO:0007669"/>
    <property type="project" value="TreeGrafter"/>
</dbReference>
<evidence type="ECO:0000256" key="2">
    <source>
        <dbReference type="ARBA" id="ARBA00022912"/>
    </source>
</evidence>
<evidence type="ECO:0000256" key="1">
    <source>
        <dbReference type="ARBA" id="ARBA00022801"/>
    </source>
</evidence>
<evidence type="ECO:0000259" key="3">
    <source>
        <dbReference type="PROSITE" id="PS50054"/>
    </source>
</evidence>
<dbReference type="InterPro" id="IPR000387">
    <property type="entry name" value="Tyr_Pase_dom"/>
</dbReference>
<dbReference type="PROSITE" id="PS00383">
    <property type="entry name" value="TYR_PHOSPHATASE_1"/>
    <property type="match status" value="1"/>
</dbReference>
<dbReference type="PROSITE" id="PS50054">
    <property type="entry name" value="TYR_PHOSPHATASE_DUAL"/>
    <property type="match status" value="1"/>
</dbReference>
<proteinExistence type="predicted"/>
<dbReference type="EMBL" id="MN740278">
    <property type="protein sequence ID" value="QHT97492.1"/>
    <property type="molecule type" value="Genomic_DNA"/>
</dbReference>
<name>A0A6C0IWM7_9ZZZZ</name>